<dbReference type="Pfam" id="PF17773">
    <property type="entry name" value="UPF0176_N"/>
    <property type="match status" value="1"/>
</dbReference>
<reference evidence="3 4" key="1">
    <citation type="submission" date="2015-11" db="EMBL/GenBank/DDBJ databases">
        <title>Genomic analysis of 38 Legionella species identifies large and diverse effector repertoires.</title>
        <authorList>
            <person name="Burstein D."/>
            <person name="Amaro F."/>
            <person name="Zusman T."/>
            <person name="Lifshitz Z."/>
            <person name="Cohen O."/>
            <person name="Gilbert J.A."/>
            <person name="Pupko T."/>
            <person name="Shuman H.A."/>
            <person name="Segal G."/>
        </authorList>
    </citation>
    <scope>NUCLEOTIDE SEQUENCE [LARGE SCALE GENOMIC DNA]</scope>
    <source>
        <strain evidence="3 4">WA-270A-C2</strain>
    </source>
</reference>
<dbReference type="CDD" id="cd01518">
    <property type="entry name" value="RHOD_YceA"/>
    <property type="match status" value="1"/>
</dbReference>
<dbReference type="PROSITE" id="PS50206">
    <property type="entry name" value="RHODANESE_3"/>
    <property type="match status" value="1"/>
</dbReference>
<organism evidence="3 4">
    <name type="scientific">Legionella rubrilucens</name>
    <dbReference type="NCBI Taxonomy" id="458"/>
    <lineage>
        <taxon>Bacteria</taxon>
        <taxon>Pseudomonadati</taxon>
        <taxon>Pseudomonadota</taxon>
        <taxon>Gammaproteobacteria</taxon>
        <taxon>Legionellales</taxon>
        <taxon>Legionellaceae</taxon>
        <taxon>Legionella</taxon>
    </lineage>
</organism>
<dbReference type="InterPro" id="IPR020936">
    <property type="entry name" value="TrhO"/>
</dbReference>
<evidence type="ECO:0000313" key="3">
    <source>
        <dbReference type="EMBL" id="KTD45737.1"/>
    </source>
</evidence>
<keyword evidence="1" id="KW-0819">tRNA processing</keyword>
<dbReference type="InterPro" id="IPR040503">
    <property type="entry name" value="TRHO_N"/>
</dbReference>
<dbReference type="RefSeq" id="WP_058532500.1">
    <property type="nucleotide sequence ID" value="NZ_CAAAIN010000004.1"/>
</dbReference>
<comment type="function">
    <text evidence="1">Catalyzes oxygen-dependent 5-hydroxyuridine (ho5U) modification at position 34 in tRNAs.</text>
</comment>
<evidence type="ECO:0000256" key="1">
    <source>
        <dbReference type="HAMAP-Rule" id="MF_00469"/>
    </source>
</evidence>
<dbReference type="EC" id="1.14.-.-" evidence="1"/>
<evidence type="ECO:0000313" key="4">
    <source>
        <dbReference type="Proteomes" id="UP000054608"/>
    </source>
</evidence>
<comment type="similarity">
    <text evidence="1">Belongs to the TrhO family.</text>
</comment>
<dbReference type="PATRIC" id="fig|458.5.peg.2638"/>
<keyword evidence="4" id="KW-1185">Reference proteome</keyword>
<dbReference type="PANTHER" id="PTHR43268">
    <property type="entry name" value="THIOSULFATE SULFURTRANSFERASE/RHODANESE-LIKE DOMAIN-CONTAINING PROTEIN 2"/>
    <property type="match status" value="1"/>
</dbReference>
<dbReference type="NCBIfam" id="NF001136">
    <property type="entry name" value="PRK00142.1-4"/>
    <property type="match status" value="1"/>
</dbReference>
<sequence length="263" mass="30160">MNSFVIIAFYKFTPIANPEQLREILLSKLIELDIKGTLILANEGINGSFSGTREQVDNFIAYLSTYPEFKGIHFKENYDSSNPFDKSKVKLRKEIVSMGVANVDAQTNAGEYVKPEEWNALIDDENVLVIDTRNDYEIELGTFKRAINPKTVNFRDFPDYVEKNLLENKDKKIAMFCTGGIRCEKSTAYLKQLGFEKVYHLEGGILNYLEKIPEQESLWQGSCFVFDNRVAVNQSLASLQKGTIDLEWKNKHRQKSLDDMIES</sequence>
<dbReference type="OrthoDB" id="9778326at2"/>
<dbReference type="Gene3D" id="3.40.250.10">
    <property type="entry name" value="Rhodanese-like domain"/>
    <property type="match status" value="1"/>
</dbReference>
<dbReference type="Pfam" id="PF00581">
    <property type="entry name" value="Rhodanese"/>
    <property type="match status" value="1"/>
</dbReference>
<dbReference type="GO" id="GO:0006400">
    <property type="term" value="P:tRNA modification"/>
    <property type="evidence" value="ECO:0007669"/>
    <property type="project" value="UniProtKB-UniRule"/>
</dbReference>
<dbReference type="HAMAP" id="MF_00469">
    <property type="entry name" value="TrhO"/>
    <property type="match status" value="1"/>
</dbReference>
<gene>
    <name evidence="1" type="primary">trhO</name>
    <name evidence="3" type="ORF">Lrub_2534</name>
</gene>
<dbReference type="SUPFAM" id="SSF52821">
    <property type="entry name" value="Rhodanese/Cell cycle control phosphatase"/>
    <property type="match status" value="1"/>
</dbReference>
<feature type="domain" description="Rhodanese" evidence="2">
    <location>
        <begin position="123"/>
        <end position="217"/>
    </location>
</feature>
<comment type="catalytic activity">
    <reaction evidence="1">
        <text>uridine(34) in tRNA + AH2 + O2 = 5-hydroxyuridine(34) in tRNA + A + H2O</text>
        <dbReference type="Rhea" id="RHEA:64224"/>
        <dbReference type="Rhea" id="RHEA-COMP:11727"/>
        <dbReference type="Rhea" id="RHEA-COMP:13381"/>
        <dbReference type="ChEBI" id="CHEBI:13193"/>
        <dbReference type="ChEBI" id="CHEBI:15377"/>
        <dbReference type="ChEBI" id="CHEBI:15379"/>
        <dbReference type="ChEBI" id="CHEBI:17499"/>
        <dbReference type="ChEBI" id="CHEBI:65315"/>
        <dbReference type="ChEBI" id="CHEBI:136877"/>
    </reaction>
</comment>
<accession>A0A0W0XM44</accession>
<proteinExistence type="inferred from homology"/>
<dbReference type="SMART" id="SM00450">
    <property type="entry name" value="RHOD"/>
    <property type="match status" value="1"/>
</dbReference>
<name>A0A0W0XM44_9GAMM</name>
<keyword evidence="1" id="KW-0560">Oxidoreductase</keyword>
<dbReference type="EMBL" id="LNYT01000022">
    <property type="protein sequence ID" value="KTD45737.1"/>
    <property type="molecule type" value="Genomic_DNA"/>
</dbReference>
<dbReference type="Proteomes" id="UP000054608">
    <property type="component" value="Unassembled WGS sequence"/>
</dbReference>
<protein>
    <recommendedName>
        <fullName evidence="1">tRNA uridine(34) hydroxylase</fullName>
        <ecNumber evidence="1">1.14.-.-</ecNumber>
    </recommendedName>
    <alternativeName>
        <fullName evidence="1">tRNA hydroxylation protein O</fullName>
    </alternativeName>
</protein>
<keyword evidence="3" id="KW-0808">Transferase</keyword>
<evidence type="ECO:0000259" key="2">
    <source>
        <dbReference type="PROSITE" id="PS50206"/>
    </source>
</evidence>
<dbReference type="GO" id="GO:0016740">
    <property type="term" value="F:transferase activity"/>
    <property type="evidence" value="ECO:0007669"/>
    <property type="project" value="UniProtKB-KW"/>
</dbReference>
<dbReference type="GO" id="GO:0016705">
    <property type="term" value="F:oxidoreductase activity, acting on paired donors, with incorporation or reduction of molecular oxygen"/>
    <property type="evidence" value="ECO:0007669"/>
    <property type="project" value="UniProtKB-UniRule"/>
</dbReference>
<comment type="caution">
    <text evidence="3">The sequence shown here is derived from an EMBL/GenBank/DDBJ whole genome shotgun (WGS) entry which is preliminary data.</text>
</comment>
<dbReference type="PANTHER" id="PTHR43268:SF3">
    <property type="entry name" value="RHODANESE-LIKE DOMAIN-CONTAINING PROTEIN 7-RELATED"/>
    <property type="match status" value="1"/>
</dbReference>
<dbReference type="Gene3D" id="3.30.70.100">
    <property type="match status" value="1"/>
</dbReference>
<dbReference type="AlphaFoldDB" id="A0A0W0XM44"/>
<dbReference type="STRING" id="458.Lrub_2534"/>
<dbReference type="InterPro" id="IPR001763">
    <property type="entry name" value="Rhodanese-like_dom"/>
</dbReference>
<dbReference type="InterPro" id="IPR036873">
    <property type="entry name" value="Rhodanese-like_dom_sf"/>
</dbReference>